<dbReference type="AlphaFoldDB" id="A0A1N6M1X8"/>
<proteinExistence type="predicted"/>
<name>A0A1N6M1X8_9VIBR</name>
<feature type="coiled-coil region" evidence="1">
    <location>
        <begin position="426"/>
        <end position="497"/>
    </location>
</feature>
<dbReference type="PANTHER" id="PTHR38032">
    <property type="entry name" value="POLYMERASE-RELATED"/>
    <property type="match status" value="1"/>
</dbReference>
<protein>
    <recommendedName>
        <fullName evidence="3">Flagellar Assembly Protein A N-terminal region domain-containing protein</fullName>
    </recommendedName>
</protein>
<dbReference type="InterPro" id="IPR005646">
    <property type="entry name" value="FapA"/>
</dbReference>
<sequence>MWKRILSITEDKKSVIANLKPIDTLSKKLSKSGIMEALTNLGASAFYLDQEVLERFINAANEGKGDAYKDTVVAKRLHAQVRVELAEQDMLASMVVTGAYGGRGLLGSDLVHALAQSRVTKGINKAALKKVLIVSRTLSPGEVFVQPIAQGKNPVNGVDTKFIPLVDDVKKRVLAPQHKENSSKFDMRNLGETITVGEGDEVMRRIPATKGTPGYTVQGTSIPAKPGNDSPMKEGKGTTLSAKDPNILVSTISGMPLIKERSIDVDNALCMQNINVGTGHVKFKGALIVAGNIESGMIVRATGSITVGGFIESADVQAQGDILVGKGIIGHTTADDEKRTCTVKSGATIRANYAQYSEIQAHDDIHLSVHSISNNIRCGQDLYVIDEKEKQGTLSGGMAKVGCKLICVNLGVEGDTATRVEAFGCYASYRKRLEQYKEQYKQTQAKTMDIVRRELEFNKRPKEKRTEEGREEIERLKQETSEQMAKEKEMLAVMEDEFEDRLRESTVEVKSKVFSHVIIQFGDERIVIKRSHGPSLFNFTQYEIKCRSLLDENDVVSEM</sequence>
<dbReference type="Proteomes" id="UP000184774">
    <property type="component" value="Unassembled WGS sequence"/>
</dbReference>
<evidence type="ECO:0000259" key="3">
    <source>
        <dbReference type="Pfam" id="PF20250"/>
    </source>
</evidence>
<evidence type="ECO:0000313" key="4">
    <source>
        <dbReference type="EMBL" id="QMV16073.1"/>
    </source>
</evidence>
<dbReference type="EMBL" id="CP046269">
    <property type="protein sequence ID" value="QMV16073.1"/>
    <property type="molecule type" value="Genomic_DNA"/>
</dbReference>
<dbReference type="Pfam" id="PF20250">
    <property type="entry name" value="FapA_N"/>
    <property type="match status" value="1"/>
</dbReference>
<dbReference type="PANTHER" id="PTHR38032:SF1">
    <property type="entry name" value="RNA-BINDING PROTEIN KHPB N-TERMINAL DOMAIN-CONTAINING PROTEIN"/>
    <property type="match status" value="1"/>
</dbReference>
<reference evidence="4" key="2">
    <citation type="submission" date="2019-11" db="EMBL/GenBank/DDBJ databases">
        <authorList>
            <person name="January G."/>
            <person name="Bunk B."/>
        </authorList>
    </citation>
    <scope>NUCLEOTIDE SEQUENCE</scope>
    <source>
        <strain evidence="4">3.6</strain>
    </source>
</reference>
<evidence type="ECO:0000256" key="1">
    <source>
        <dbReference type="SAM" id="Coils"/>
    </source>
</evidence>
<dbReference type="InterPro" id="IPR046865">
    <property type="entry name" value="FapA_b_solenoid"/>
</dbReference>
<keyword evidence="1" id="KW-0175">Coiled coil</keyword>
<keyword evidence="7" id="KW-1185">Reference proteome</keyword>
<accession>A0A1N6M1X8</accession>
<dbReference type="EMBL" id="FSSB01000008">
    <property type="protein sequence ID" value="SIO93401.1"/>
    <property type="molecule type" value="Genomic_DNA"/>
</dbReference>
<feature type="region of interest" description="Disordered" evidence="2">
    <location>
        <begin position="208"/>
        <end position="241"/>
    </location>
</feature>
<dbReference type="RefSeq" id="WP_074371992.1">
    <property type="nucleotide sequence ID" value="NZ_AP024908.1"/>
</dbReference>
<dbReference type="Proteomes" id="UP000515264">
    <property type="component" value="Chromosome 2"/>
</dbReference>
<organism evidence="5 6">
    <name type="scientific">Vibrio spartinae</name>
    <dbReference type="NCBI Taxonomy" id="1918945"/>
    <lineage>
        <taxon>Bacteria</taxon>
        <taxon>Pseudomonadati</taxon>
        <taxon>Pseudomonadota</taxon>
        <taxon>Gammaproteobacteria</taxon>
        <taxon>Vibrionales</taxon>
        <taxon>Vibrionaceae</taxon>
        <taxon>Vibrio</taxon>
    </lineage>
</organism>
<dbReference type="Pfam" id="PF03961">
    <property type="entry name" value="FapA"/>
    <property type="match status" value="1"/>
</dbReference>
<evidence type="ECO:0000256" key="2">
    <source>
        <dbReference type="SAM" id="MobiDB-lite"/>
    </source>
</evidence>
<feature type="domain" description="Flagellar Assembly Protein A N-terminal region" evidence="3">
    <location>
        <begin position="81"/>
        <end position="260"/>
    </location>
</feature>
<reference evidence="4 7" key="3">
    <citation type="journal article" date="2020" name="J. Nat. Prod.">
        <title>Genomics-Metabolomics Profiling Disclosed Marine Vibrio spartinae 3.6 as a Producer of a New Branched Side Chain Prodigiosin.</title>
        <authorList>
            <person name="Vitale G.A."/>
            <person name="Sciarretta M."/>
            <person name="Palma Esposito F."/>
            <person name="January G.G."/>
            <person name="Giaccio M."/>
            <person name="Bunk B."/>
            <person name="Sproer C."/>
            <person name="Bajerski F."/>
            <person name="Power D."/>
            <person name="Festa C."/>
            <person name="Monti M.C."/>
            <person name="D'Auria M.V."/>
            <person name="de Pascale D."/>
        </authorList>
    </citation>
    <scope>NUCLEOTIDE SEQUENCE [LARGE SCALE GENOMIC DNA]</scope>
    <source>
        <strain evidence="4 7">3.6</strain>
    </source>
</reference>
<evidence type="ECO:0000313" key="6">
    <source>
        <dbReference type="Proteomes" id="UP000184774"/>
    </source>
</evidence>
<evidence type="ECO:0000313" key="5">
    <source>
        <dbReference type="EMBL" id="SIO93401.1"/>
    </source>
</evidence>
<evidence type="ECO:0000313" key="7">
    <source>
        <dbReference type="Proteomes" id="UP000515264"/>
    </source>
</evidence>
<gene>
    <name evidence="5" type="ORF">VSP9026_01066</name>
    <name evidence="4" type="ORF">Vspart_03456</name>
</gene>
<dbReference type="InterPro" id="IPR046866">
    <property type="entry name" value="FapA_N"/>
</dbReference>
<reference evidence="5 6" key="1">
    <citation type="submission" date="2016-12" db="EMBL/GenBank/DDBJ databases">
        <authorList>
            <person name="Song W.-J."/>
            <person name="Kurnit D.M."/>
        </authorList>
    </citation>
    <scope>NUCLEOTIDE SEQUENCE [LARGE SCALE GENOMIC DNA]</scope>
    <source>
        <strain evidence="5 6">CECT 9026</strain>
    </source>
</reference>
<dbReference type="OrthoDB" id="5807941at2"/>